<evidence type="ECO:0000256" key="4">
    <source>
        <dbReference type="ARBA" id="ARBA00013089"/>
    </source>
</evidence>
<organism evidence="10 11">
    <name type="scientific">Flavisphingopyxis soli</name>
    <dbReference type="NCBI Taxonomy" id="2601267"/>
    <lineage>
        <taxon>Bacteria</taxon>
        <taxon>Pseudomonadati</taxon>
        <taxon>Pseudomonadota</taxon>
        <taxon>Alphaproteobacteria</taxon>
        <taxon>Sphingomonadales</taxon>
        <taxon>Sphingopyxidaceae</taxon>
        <taxon>Flavisphingopyxis</taxon>
    </lineage>
</organism>
<dbReference type="GO" id="GO:0030632">
    <property type="term" value="P:D-alanine biosynthetic process"/>
    <property type="evidence" value="ECO:0007669"/>
    <property type="project" value="TreeGrafter"/>
</dbReference>
<dbReference type="PANTHER" id="PTHR30511">
    <property type="entry name" value="ALANINE RACEMASE"/>
    <property type="match status" value="1"/>
</dbReference>
<dbReference type="EMBL" id="VOPY01000002">
    <property type="protein sequence ID" value="TXC69134.1"/>
    <property type="molecule type" value="Genomic_DNA"/>
</dbReference>
<dbReference type="Gene3D" id="3.20.20.10">
    <property type="entry name" value="Alanine racemase"/>
    <property type="match status" value="1"/>
</dbReference>
<dbReference type="InterPro" id="IPR000821">
    <property type="entry name" value="Ala_racemase"/>
</dbReference>
<reference evidence="10 11" key="1">
    <citation type="submission" date="2019-08" db="EMBL/GenBank/DDBJ databases">
        <title>Sphingorhabdus soil sp. nov., isolated from arctic soil.</title>
        <authorList>
            <person name="Liu Y."/>
        </authorList>
    </citation>
    <scope>NUCLEOTIDE SEQUENCE [LARGE SCALE GENOMIC DNA]</scope>
    <source>
        <strain evidence="10 11">D-2Q-5-6</strain>
    </source>
</reference>
<evidence type="ECO:0000259" key="9">
    <source>
        <dbReference type="SMART" id="SM01005"/>
    </source>
</evidence>
<dbReference type="Proteomes" id="UP000321129">
    <property type="component" value="Unassembled WGS sequence"/>
</dbReference>
<protein>
    <recommendedName>
        <fullName evidence="4">alanine racemase</fullName>
        <ecNumber evidence="4">5.1.1.1</ecNumber>
    </recommendedName>
</protein>
<dbReference type="NCBIfam" id="TIGR00492">
    <property type="entry name" value="alr"/>
    <property type="match status" value="1"/>
</dbReference>
<keyword evidence="6 10" id="KW-0413">Isomerase</keyword>
<feature type="modified residue" description="N6-(pyridoxal phosphate)lysine" evidence="7">
    <location>
        <position position="38"/>
    </location>
</feature>
<dbReference type="Pfam" id="PF01168">
    <property type="entry name" value="Ala_racemase_N"/>
    <property type="match status" value="1"/>
</dbReference>
<feature type="binding site" evidence="8">
    <location>
        <position position="296"/>
    </location>
    <ligand>
        <name>substrate</name>
    </ligand>
</feature>
<dbReference type="InterPro" id="IPR009006">
    <property type="entry name" value="Ala_racemase/Decarboxylase_C"/>
</dbReference>
<dbReference type="AlphaFoldDB" id="A0A5C6U8N3"/>
<comment type="caution">
    <text evidence="10">The sequence shown here is derived from an EMBL/GenBank/DDBJ whole genome shotgun (WGS) entry which is preliminary data.</text>
</comment>
<name>A0A5C6U8N3_9SPHN</name>
<evidence type="ECO:0000256" key="2">
    <source>
        <dbReference type="ARBA" id="ARBA00001933"/>
    </source>
</evidence>
<gene>
    <name evidence="10" type="primary">alr</name>
    <name evidence="10" type="ORF">FSZ31_09420</name>
</gene>
<evidence type="ECO:0000256" key="5">
    <source>
        <dbReference type="ARBA" id="ARBA00022898"/>
    </source>
</evidence>
<dbReference type="SUPFAM" id="SSF51419">
    <property type="entry name" value="PLP-binding barrel"/>
    <property type="match status" value="1"/>
</dbReference>
<dbReference type="GO" id="GO:0005829">
    <property type="term" value="C:cytosol"/>
    <property type="evidence" value="ECO:0007669"/>
    <property type="project" value="TreeGrafter"/>
</dbReference>
<feature type="domain" description="Alanine racemase C-terminal" evidence="9">
    <location>
        <begin position="227"/>
        <end position="346"/>
    </location>
</feature>
<dbReference type="InterPro" id="IPR011079">
    <property type="entry name" value="Ala_racemase_C"/>
</dbReference>
<evidence type="ECO:0000256" key="6">
    <source>
        <dbReference type="ARBA" id="ARBA00023235"/>
    </source>
</evidence>
<keyword evidence="5 7" id="KW-0663">Pyridoxal phosphate</keyword>
<evidence type="ECO:0000256" key="8">
    <source>
        <dbReference type="PIRSR" id="PIRSR600821-52"/>
    </source>
</evidence>
<comment type="catalytic activity">
    <reaction evidence="1">
        <text>L-alanine = D-alanine</text>
        <dbReference type="Rhea" id="RHEA:20249"/>
        <dbReference type="ChEBI" id="CHEBI:57416"/>
        <dbReference type="ChEBI" id="CHEBI:57972"/>
        <dbReference type="EC" id="5.1.1.1"/>
    </reaction>
</comment>
<dbReference type="InterPro" id="IPR029066">
    <property type="entry name" value="PLP-binding_barrel"/>
</dbReference>
<dbReference type="Pfam" id="PF00842">
    <property type="entry name" value="Ala_racemase_C"/>
    <property type="match status" value="1"/>
</dbReference>
<dbReference type="GO" id="GO:0008784">
    <property type="term" value="F:alanine racemase activity"/>
    <property type="evidence" value="ECO:0007669"/>
    <property type="project" value="UniProtKB-EC"/>
</dbReference>
<accession>A0A5C6U8N3</accession>
<dbReference type="GO" id="GO:0030170">
    <property type="term" value="F:pyridoxal phosphate binding"/>
    <property type="evidence" value="ECO:0007669"/>
    <property type="project" value="TreeGrafter"/>
</dbReference>
<comment type="similarity">
    <text evidence="3">Belongs to the alanine racemase family.</text>
</comment>
<dbReference type="PANTHER" id="PTHR30511:SF0">
    <property type="entry name" value="ALANINE RACEMASE, CATABOLIC-RELATED"/>
    <property type="match status" value="1"/>
</dbReference>
<proteinExistence type="inferred from homology"/>
<evidence type="ECO:0000313" key="11">
    <source>
        <dbReference type="Proteomes" id="UP000321129"/>
    </source>
</evidence>
<sequence length="346" mass="37247">MDDFQPPLRLRLDGAALQSNWRWLARQSGAAACGAAVKADGYGLGARDVMQRLAQAGCRDFYVSTWAEADALMPLAKGLSLSVFHGVRDDDMAYAVGSPARPVLNSLDQVRRWLAHCPDRPCDIMVDTGMNRLGLALDDIGDKAIDRLTINTLMSHLACADEDSTMNARQRDRFAATAAQFAGARASLANSAGICLGDEYAFALTRPGLALYGGIPRREAVGNITPVAYPETQILQLRSLTAGETVGYGATFTAPTAMTVGIVNAGYADGLYCSLGPSMTLSYRGDHCAIVGRVSMDLIAIELPDDAREGDWVGIDFDLAVLAQNSPMSQYELLTGLGQRWDRVWF</sequence>
<dbReference type="RefSeq" id="WP_147123284.1">
    <property type="nucleotide sequence ID" value="NZ_VOPY01000002.1"/>
</dbReference>
<dbReference type="SUPFAM" id="SSF50621">
    <property type="entry name" value="Alanine racemase C-terminal domain-like"/>
    <property type="match status" value="1"/>
</dbReference>
<dbReference type="PRINTS" id="PR00992">
    <property type="entry name" value="ALARACEMASE"/>
</dbReference>
<dbReference type="InterPro" id="IPR020622">
    <property type="entry name" value="Ala_racemase_pyridoxalP-BS"/>
</dbReference>
<evidence type="ECO:0000256" key="3">
    <source>
        <dbReference type="ARBA" id="ARBA00007880"/>
    </source>
</evidence>
<dbReference type="Gene3D" id="2.40.37.10">
    <property type="entry name" value="Lyase, Ornithine Decarboxylase, Chain A, domain 1"/>
    <property type="match status" value="1"/>
</dbReference>
<keyword evidence="11" id="KW-1185">Reference proteome</keyword>
<feature type="binding site" evidence="8">
    <location>
        <position position="132"/>
    </location>
    <ligand>
        <name>substrate</name>
    </ligand>
</feature>
<dbReference type="OrthoDB" id="9813814at2"/>
<comment type="cofactor">
    <cofactor evidence="2 7">
        <name>pyridoxal 5'-phosphate</name>
        <dbReference type="ChEBI" id="CHEBI:597326"/>
    </cofactor>
</comment>
<dbReference type="InterPro" id="IPR001608">
    <property type="entry name" value="Ala_racemase_N"/>
</dbReference>
<dbReference type="PROSITE" id="PS00395">
    <property type="entry name" value="ALANINE_RACEMASE"/>
    <property type="match status" value="1"/>
</dbReference>
<dbReference type="EC" id="5.1.1.1" evidence="4"/>
<dbReference type="SMART" id="SM01005">
    <property type="entry name" value="Ala_racemase_C"/>
    <property type="match status" value="1"/>
</dbReference>
<evidence type="ECO:0000256" key="1">
    <source>
        <dbReference type="ARBA" id="ARBA00000316"/>
    </source>
</evidence>
<evidence type="ECO:0000313" key="10">
    <source>
        <dbReference type="EMBL" id="TXC69134.1"/>
    </source>
</evidence>
<evidence type="ECO:0000256" key="7">
    <source>
        <dbReference type="PIRSR" id="PIRSR600821-50"/>
    </source>
</evidence>